<evidence type="ECO:0000313" key="3">
    <source>
        <dbReference type="Proteomes" id="UP001066276"/>
    </source>
</evidence>
<protein>
    <submittedName>
        <fullName evidence="2">Uncharacterized protein</fullName>
    </submittedName>
</protein>
<proteinExistence type="predicted"/>
<evidence type="ECO:0000256" key="1">
    <source>
        <dbReference type="SAM" id="MobiDB-lite"/>
    </source>
</evidence>
<keyword evidence="3" id="KW-1185">Reference proteome</keyword>
<feature type="region of interest" description="Disordered" evidence="1">
    <location>
        <begin position="1"/>
        <end position="27"/>
    </location>
</feature>
<dbReference type="EMBL" id="JANPWB010000011">
    <property type="protein sequence ID" value="KAJ1132903.1"/>
    <property type="molecule type" value="Genomic_DNA"/>
</dbReference>
<comment type="caution">
    <text evidence="2">The sequence shown here is derived from an EMBL/GenBank/DDBJ whole genome shotgun (WGS) entry which is preliminary data.</text>
</comment>
<name>A0AAV7Q2F8_PLEWA</name>
<gene>
    <name evidence="2" type="ORF">NDU88_011204</name>
</gene>
<reference evidence="2" key="1">
    <citation type="journal article" date="2022" name="bioRxiv">
        <title>Sequencing and chromosome-scale assembly of the giantPleurodeles waltlgenome.</title>
        <authorList>
            <person name="Brown T."/>
            <person name="Elewa A."/>
            <person name="Iarovenko S."/>
            <person name="Subramanian E."/>
            <person name="Araus A.J."/>
            <person name="Petzold A."/>
            <person name="Susuki M."/>
            <person name="Suzuki K.-i.T."/>
            <person name="Hayashi T."/>
            <person name="Toyoda A."/>
            <person name="Oliveira C."/>
            <person name="Osipova E."/>
            <person name="Leigh N.D."/>
            <person name="Simon A."/>
            <person name="Yun M.H."/>
        </authorList>
    </citation>
    <scope>NUCLEOTIDE SEQUENCE</scope>
    <source>
        <strain evidence="2">20211129_DDA</strain>
        <tissue evidence="2">Liver</tissue>
    </source>
</reference>
<organism evidence="2 3">
    <name type="scientific">Pleurodeles waltl</name>
    <name type="common">Iberian ribbed newt</name>
    <dbReference type="NCBI Taxonomy" id="8319"/>
    <lineage>
        <taxon>Eukaryota</taxon>
        <taxon>Metazoa</taxon>
        <taxon>Chordata</taxon>
        <taxon>Craniata</taxon>
        <taxon>Vertebrata</taxon>
        <taxon>Euteleostomi</taxon>
        <taxon>Amphibia</taxon>
        <taxon>Batrachia</taxon>
        <taxon>Caudata</taxon>
        <taxon>Salamandroidea</taxon>
        <taxon>Salamandridae</taxon>
        <taxon>Pleurodelinae</taxon>
        <taxon>Pleurodeles</taxon>
    </lineage>
</organism>
<feature type="region of interest" description="Disordered" evidence="1">
    <location>
        <begin position="83"/>
        <end position="125"/>
    </location>
</feature>
<sequence length="171" mass="18283">MEECHCPTHRKSSHPTGQSSPQSSPEAITALEGSWRSVTVLPIRRAAIASGQSRPQSSPEAVTALEGSWRSVTVLPIRRAAIASGQSRPQSSPEAVTALENPERLGGMSLSYPSEEQPSHRAEQPAVLIRSRHCPRGAREAWRSVTVLPIGRAAIPPGTAARSPHQKPSLP</sequence>
<dbReference type="AlphaFoldDB" id="A0AAV7Q2F8"/>
<feature type="compositionally biased region" description="Polar residues" evidence="1">
    <location>
        <begin position="84"/>
        <end position="94"/>
    </location>
</feature>
<feature type="compositionally biased region" description="Polar residues" evidence="1">
    <location>
        <begin position="14"/>
        <end position="26"/>
    </location>
</feature>
<accession>A0AAV7Q2F8</accession>
<evidence type="ECO:0000313" key="2">
    <source>
        <dbReference type="EMBL" id="KAJ1132903.1"/>
    </source>
</evidence>
<dbReference type="Proteomes" id="UP001066276">
    <property type="component" value="Chromosome 7"/>
</dbReference>